<evidence type="ECO:0000313" key="1">
    <source>
        <dbReference type="EMBL" id="URW79115.1"/>
    </source>
</evidence>
<reference evidence="1" key="2">
    <citation type="submission" date="2022-06" db="EMBL/GenBank/DDBJ databases">
        <title>Xiashengella guii gen. nov. sp. nov., a bacterium isolated form anaerobic digestion tank.</title>
        <authorList>
            <person name="Huang H."/>
        </authorList>
    </citation>
    <scope>NUCLEOTIDE SEQUENCE</scope>
    <source>
        <strain evidence="1">Ai-910</strain>
    </source>
</reference>
<sequence length="67" mass="7158">MKYSQVQLESILPDQYCNFGAHAEYKTIAESAAVQLAKYFGANVTAVCNTGNIAVVKSLGKNGANVF</sequence>
<dbReference type="KEGG" id="alkq:M9189_09650"/>
<dbReference type="Proteomes" id="UP001056426">
    <property type="component" value="Chromosome"/>
</dbReference>
<evidence type="ECO:0000313" key="2">
    <source>
        <dbReference type="Proteomes" id="UP001056426"/>
    </source>
</evidence>
<name>A0A9J6ZN92_9BACT</name>
<organism evidence="1 2">
    <name type="scientific">Xiashengella succiniciproducens</name>
    <dbReference type="NCBI Taxonomy" id="2949635"/>
    <lineage>
        <taxon>Bacteria</taxon>
        <taxon>Pseudomonadati</taxon>
        <taxon>Bacteroidota</taxon>
        <taxon>Bacteroidia</taxon>
        <taxon>Marinilabiliales</taxon>
        <taxon>Marinilabiliaceae</taxon>
        <taxon>Xiashengella</taxon>
    </lineage>
</organism>
<dbReference type="EMBL" id="CP098400">
    <property type="protein sequence ID" value="URW79115.1"/>
    <property type="molecule type" value="Genomic_DNA"/>
</dbReference>
<keyword evidence="2" id="KW-1185">Reference proteome</keyword>
<gene>
    <name evidence="1" type="ORF">M9189_09650</name>
</gene>
<dbReference type="Gene3D" id="3.40.50.720">
    <property type="entry name" value="NAD(P)-binding Rossmann-like Domain"/>
    <property type="match status" value="1"/>
</dbReference>
<reference evidence="1" key="1">
    <citation type="submission" date="2022-05" db="EMBL/GenBank/DDBJ databases">
        <authorList>
            <person name="Sun X."/>
        </authorList>
    </citation>
    <scope>NUCLEOTIDE SEQUENCE</scope>
    <source>
        <strain evidence="1">Ai-910</strain>
    </source>
</reference>
<accession>A0A9J6ZN92</accession>
<protein>
    <submittedName>
        <fullName evidence="1">Uncharacterized protein</fullName>
    </submittedName>
</protein>
<dbReference type="RefSeq" id="WP_250722742.1">
    <property type="nucleotide sequence ID" value="NZ_CP098400.1"/>
</dbReference>
<dbReference type="AlphaFoldDB" id="A0A9J6ZN92"/>
<proteinExistence type="predicted"/>